<name>A0A0W8F7A7_9ZZZZ</name>
<protein>
    <submittedName>
        <fullName evidence="1">Uncharacterized protein</fullName>
    </submittedName>
</protein>
<comment type="caution">
    <text evidence="1">The sequence shown here is derived from an EMBL/GenBank/DDBJ whole genome shotgun (WGS) entry which is preliminary data.</text>
</comment>
<proteinExistence type="predicted"/>
<evidence type="ECO:0000313" key="1">
    <source>
        <dbReference type="EMBL" id="KUG16759.1"/>
    </source>
</evidence>
<gene>
    <name evidence="1" type="ORF">ASZ90_013575</name>
</gene>
<accession>A0A0W8F7A7</accession>
<dbReference type="AlphaFoldDB" id="A0A0W8F7A7"/>
<sequence>MKAVPGITGIFIRWNSMDYTDSPESLVSTIKEFKVDQAMLSQMQNAGMYLLKIAGVM</sequence>
<dbReference type="EMBL" id="LNQE01001481">
    <property type="protein sequence ID" value="KUG16759.1"/>
    <property type="molecule type" value="Genomic_DNA"/>
</dbReference>
<organism evidence="1">
    <name type="scientific">hydrocarbon metagenome</name>
    <dbReference type="NCBI Taxonomy" id="938273"/>
    <lineage>
        <taxon>unclassified sequences</taxon>
        <taxon>metagenomes</taxon>
        <taxon>ecological metagenomes</taxon>
    </lineage>
</organism>
<reference evidence="1" key="1">
    <citation type="journal article" date="2015" name="Proc. Natl. Acad. Sci. U.S.A.">
        <title>Networks of energetic and metabolic interactions define dynamics in microbial communities.</title>
        <authorList>
            <person name="Embree M."/>
            <person name="Liu J.K."/>
            <person name="Al-Bassam M.M."/>
            <person name="Zengler K."/>
        </authorList>
    </citation>
    <scope>NUCLEOTIDE SEQUENCE</scope>
</reference>